<evidence type="ECO:0000259" key="9">
    <source>
        <dbReference type="PROSITE" id="PS51371"/>
    </source>
</evidence>
<dbReference type="Pfam" id="PF00571">
    <property type="entry name" value="CBS"/>
    <property type="match status" value="1"/>
</dbReference>
<dbReference type="NCBIfam" id="NF041552">
    <property type="entry name" value="TF_PrdR"/>
    <property type="match status" value="1"/>
</dbReference>
<dbReference type="PROSITE" id="PS51371">
    <property type="entry name" value="CBS"/>
    <property type="match status" value="1"/>
</dbReference>
<dbReference type="Gene3D" id="3.10.580.10">
    <property type="entry name" value="CBS-domain"/>
    <property type="match status" value="1"/>
</dbReference>
<evidence type="ECO:0000256" key="2">
    <source>
        <dbReference type="ARBA" id="ARBA00022840"/>
    </source>
</evidence>
<dbReference type="Pfam" id="PF02954">
    <property type="entry name" value="HTH_8"/>
    <property type="match status" value="1"/>
</dbReference>
<dbReference type="InterPro" id="IPR025943">
    <property type="entry name" value="Sigma_54_int_dom_ATP-bd_2"/>
</dbReference>
<dbReference type="InterPro" id="IPR048106">
    <property type="entry name" value="PrdR-like"/>
</dbReference>
<dbReference type="CDD" id="cd02205">
    <property type="entry name" value="CBS_pair_SF"/>
    <property type="match status" value="1"/>
</dbReference>
<dbReference type="InterPro" id="IPR025662">
    <property type="entry name" value="Sigma_54_int_dom_ATP-bd_1"/>
</dbReference>
<evidence type="ECO:0000259" key="7">
    <source>
        <dbReference type="PROSITE" id="PS50045"/>
    </source>
</evidence>
<keyword evidence="3" id="KW-0805">Transcription regulation</keyword>
<comment type="caution">
    <text evidence="10">The sequence shown here is derived from an EMBL/GenBank/DDBJ whole genome shotgun (WGS) entry which is preliminary data.</text>
</comment>
<dbReference type="PROSITE" id="PS00676">
    <property type="entry name" value="SIGMA54_INTERACT_2"/>
    <property type="match status" value="1"/>
</dbReference>
<dbReference type="CDD" id="cd00009">
    <property type="entry name" value="AAA"/>
    <property type="match status" value="1"/>
</dbReference>
<dbReference type="InterPro" id="IPR046342">
    <property type="entry name" value="CBS_dom_sf"/>
</dbReference>
<dbReference type="InterPro" id="IPR058031">
    <property type="entry name" value="AAA_lid_NorR"/>
</dbReference>
<keyword evidence="2" id="KW-0067">ATP-binding</keyword>
<dbReference type="PRINTS" id="PR01590">
    <property type="entry name" value="HTHFIS"/>
</dbReference>
<sequence>MAEYYTADFKNIADIMNEDIIFAEESISIESALREMLISSRYEIVIVKELKSKADYNNALGIITIEDIGKLVKKEINLKDKVGNWIKGDVTGINVEESIRASKLLMKEKGVETLLVLKEEKIVGILTPLELFRHQDFQRDEIELQLRLILGNLHEAVCVINTSGIVTFWNASSEKLYGIEANEIVGSHIEKFFPNALLIRVLKEKRTFQNLKYKPKDESDVIISATPLIYKGELIGAVSTDRDLNEITNLYMELDREKTKVEILKQQMKEITQDKYFFGKIIGKSKALVDAMTIAKQVAKTDASVLITGESGTGKEVFSRAIHQESDRKGDFIPVNCSAIPSNLLESELFGYVEGAFTGAYKKGRPGKFELANGGTLFLDEIGDMPLLMQAKLLRVLQDGIVYRVGSSKSIKVDARIIAATNKDLQQLMEEGKFREDLYYRLNVVSIEIPPLRERKEDIPELINNFIEEFSEKNNKGKINISPDAMKILSDYHWRGNIRELKNTIERLVILSKNNIIESNDIPAEIISSTNMSPFINLDIDNSFDLKNAVEEFEKNIIINALAAVKGNKVQAAELLNIKRSTLYYKLDLYNLTEYFS</sequence>
<reference evidence="10 11" key="1">
    <citation type="submission" date="2022-06" db="EMBL/GenBank/DDBJ databases">
        <title>Isolation of gut microbiota from human fecal samples.</title>
        <authorList>
            <person name="Pamer E.G."/>
            <person name="Barat B."/>
            <person name="Waligurski E."/>
            <person name="Medina S."/>
            <person name="Paddock L."/>
            <person name="Mostad J."/>
        </authorList>
    </citation>
    <scope>NUCLEOTIDE SEQUENCE [LARGE SCALE GENOMIC DNA]</scope>
    <source>
        <strain evidence="10 11">DFI.7.95</strain>
    </source>
</reference>
<evidence type="ECO:0000256" key="4">
    <source>
        <dbReference type="ARBA" id="ARBA00023163"/>
    </source>
</evidence>
<dbReference type="SUPFAM" id="SSF52540">
    <property type="entry name" value="P-loop containing nucleoside triphosphate hydrolases"/>
    <property type="match status" value="1"/>
</dbReference>
<keyword evidence="4" id="KW-0804">Transcription</keyword>
<dbReference type="Pfam" id="PF00158">
    <property type="entry name" value="Sigma54_activat"/>
    <property type="match status" value="1"/>
</dbReference>
<feature type="domain" description="PAS" evidence="8">
    <location>
        <begin position="142"/>
        <end position="186"/>
    </location>
</feature>
<keyword evidence="1" id="KW-0547">Nucleotide-binding</keyword>
<dbReference type="RefSeq" id="WP_256312098.1">
    <property type="nucleotide sequence ID" value="NZ_JANGAC010000012.1"/>
</dbReference>
<dbReference type="PROSITE" id="PS50112">
    <property type="entry name" value="PAS"/>
    <property type="match status" value="1"/>
</dbReference>
<dbReference type="PANTHER" id="PTHR32071:SF57">
    <property type="entry name" value="C4-DICARBOXYLATE TRANSPORT TRANSCRIPTIONAL REGULATORY PROTEIN DCTD"/>
    <property type="match status" value="1"/>
</dbReference>
<dbReference type="SMART" id="SM00382">
    <property type="entry name" value="AAA"/>
    <property type="match status" value="1"/>
</dbReference>
<dbReference type="InterPro" id="IPR013767">
    <property type="entry name" value="PAS_fold"/>
</dbReference>
<dbReference type="InterPro" id="IPR009057">
    <property type="entry name" value="Homeodomain-like_sf"/>
</dbReference>
<dbReference type="PROSITE" id="PS00675">
    <property type="entry name" value="SIGMA54_INTERACT_1"/>
    <property type="match status" value="1"/>
</dbReference>
<dbReference type="Gene3D" id="3.40.50.300">
    <property type="entry name" value="P-loop containing nucleotide triphosphate hydrolases"/>
    <property type="match status" value="1"/>
</dbReference>
<dbReference type="CDD" id="cd00130">
    <property type="entry name" value="PAS"/>
    <property type="match status" value="1"/>
</dbReference>
<keyword evidence="6" id="KW-0175">Coiled coil</keyword>
<dbReference type="InterPro" id="IPR002078">
    <property type="entry name" value="Sigma_54_int"/>
</dbReference>
<feature type="domain" description="Sigma-54 factor interaction" evidence="7">
    <location>
        <begin position="281"/>
        <end position="510"/>
    </location>
</feature>
<dbReference type="InterPro" id="IPR027417">
    <property type="entry name" value="P-loop_NTPase"/>
</dbReference>
<dbReference type="NCBIfam" id="TIGR00229">
    <property type="entry name" value="sensory_box"/>
    <property type="match status" value="1"/>
</dbReference>
<dbReference type="Gene3D" id="3.30.450.20">
    <property type="entry name" value="PAS domain"/>
    <property type="match status" value="1"/>
</dbReference>
<dbReference type="InterPro" id="IPR000014">
    <property type="entry name" value="PAS"/>
</dbReference>
<feature type="coiled-coil region" evidence="6">
    <location>
        <begin position="247"/>
        <end position="274"/>
    </location>
</feature>
<gene>
    <name evidence="10" type="ORF">NE686_14650</name>
</gene>
<dbReference type="InterPro" id="IPR002197">
    <property type="entry name" value="HTH_Fis"/>
</dbReference>
<dbReference type="InterPro" id="IPR003593">
    <property type="entry name" value="AAA+_ATPase"/>
</dbReference>
<keyword evidence="5" id="KW-0129">CBS domain</keyword>
<dbReference type="SUPFAM" id="SSF55785">
    <property type="entry name" value="PYP-like sensor domain (PAS domain)"/>
    <property type="match status" value="1"/>
</dbReference>
<dbReference type="SMART" id="SM00091">
    <property type="entry name" value="PAS"/>
    <property type="match status" value="1"/>
</dbReference>
<keyword evidence="11" id="KW-1185">Reference proteome</keyword>
<evidence type="ECO:0000259" key="8">
    <source>
        <dbReference type="PROSITE" id="PS50112"/>
    </source>
</evidence>
<feature type="domain" description="CBS" evidence="9">
    <location>
        <begin position="16"/>
        <end position="78"/>
    </location>
</feature>
<dbReference type="SUPFAM" id="SSF54631">
    <property type="entry name" value="CBS-domain pair"/>
    <property type="match status" value="1"/>
</dbReference>
<dbReference type="Gene3D" id="1.10.8.60">
    <property type="match status" value="1"/>
</dbReference>
<dbReference type="InterPro" id="IPR035965">
    <property type="entry name" value="PAS-like_dom_sf"/>
</dbReference>
<proteinExistence type="predicted"/>
<dbReference type="EMBL" id="JANGAC010000012">
    <property type="protein sequence ID" value="MCQ4924340.1"/>
    <property type="molecule type" value="Genomic_DNA"/>
</dbReference>
<protein>
    <submittedName>
        <fullName evidence="10">Sigma 54-interacting transcriptional regulator</fullName>
    </submittedName>
</protein>
<dbReference type="PROSITE" id="PS50045">
    <property type="entry name" value="SIGMA54_INTERACT_4"/>
    <property type="match status" value="1"/>
</dbReference>
<accession>A0ABT1SCY4</accession>
<dbReference type="InterPro" id="IPR000644">
    <property type="entry name" value="CBS_dom"/>
</dbReference>
<dbReference type="PANTHER" id="PTHR32071">
    <property type="entry name" value="TRANSCRIPTIONAL REGULATORY PROTEIN"/>
    <property type="match status" value="1"/>
</dbReference>
<organism evidence="10 11">
    <name type="scientific">Tissierella carlieri</name>
    <dbReference type="NCBI Taxonomy" id="689904"/>
    <lineage>
        <taxon>Bacteria</taxon>
        <taxon>Bacillati</taxon>
        <taxon>Bacillota</taxon>
        <taxon>Tissierellia</taxon>
        <taxon>Tissierellales</taxon>
        <taxon>Tissierellaceae</taxon>
        <taxon>Tissierella</taxon>
    </lineage>
</organism>
<evidence type="ECO:0000313" key="11">
    <source>
        <dbReference type="Proteomes" id="UP001524478"/>
    </source>
</evidence>
<evidence type="ECO:0000256" key="6">
    <source>
        <dbReference type="SAM" id="Coils"/>
    </source>
</evidence>
<dbReference type="Gene3D" id="1.10.10.60">
    <property type="entry name" value="Homeodomain-like"/>
    <property type="match status" value="1"/>
</dbReference>
<dbReference type="Pfam" id="PF00989">
    <property type="entry name" value="PAS"/>
    <property type="match status" value="1"/>
</dbReference>
<dbReference type="SUPFAM" id="SSF46689">
    <property type="entry name" value="Homeodomain-like"/>
    <property type="match status" value="1"/>
</dbReference>
<dbReference type="Proteomes" id="UP001524478">
    <property type="component" value="Unassembled WGS sequence"/>
</dbReference>
<evidence type="ECO:0000256" key="1">
    <source>
        <dbReference type="ARBA" id="ARBA00022741"/>
    </source>
</evidence>
<evidence type="ECO:0000256" key="3">
    <source>
        <dbReference type="ARBA" id="ARBA00023015"/>
    </source>
</evidence>
<evidence type="ECO:0000313" key="10">
    <source>
        <dbReference type="EMBL" id="MCQ4924340.1"/>
    </source>
</evidence>
<dbReference type="Pfam" id="PF25601">
    <property type="entry name" value="AAA_lid_14"/>
    <property type="match status" value="1"/>
</dbReference>
<name>A0ABT1SCY4_9FIRM</name>
<evidence type="ECO:0000256" key="5">
    <source>
        <dbReference type="PROSITE-ProRule" id="PRU00703"/>
    </source>
</evidence>